<name>A0A2V2XK60_TRYCR</name>
<feature type="domain" description="DUF7578" evidence="4">
    <location>
        <begin position="272"/>
        <end position="336"/>
    </location>
</feature>
<dbReference type="VEuPathDB" id="TriTrypDB:ECC02_012724"/>
<dbReference type="Proteomes" id="UP000246078">
    <property type="component" value="Unassembled WGS sequence"/>
</dbReference>
<dbReference type="Pfam" id="PF07999">
    <property type="entry name" value="RHSP"/>
    <property type="match status" value="1"/>
</dbReference>
<organism evidence="5 6">
    <name type="scientific">Trypanosoma cruzi</name>
    <dbReference type="NCBI Taxonomy" id="5693"/>
    <lineage>
        <taxon>Eukaryota</taxon>
        <taxon>Discoba</taxon>
        <taxon>Euglenozoa</taxon>
        <taxon>Kinetoplastea</taxon>
        <taxon>Metakinetoplastina</taxon>
        <taxon>Trypanosomatida</taxon>
        <taxon>Trypanosomatidae</taxon>
        <taxon>Trypanosoma</taxon>
        <taxon>Schizotrypanum</taxon>
    </lineage>
</organism>
<protein>
    <submittedName>
        <fullName evidence="5">Putative retrotransposon hot spot protein (RHS)</fullName>
    </submittedName>
</protein>
<dbReference type="Pfam" id="PF20445">
    <property type="entry name" value="RHS_N"/>
    <property type="match status" value="1"/>
</dbReference>
<evidence type="ECO:0000256" key="1">
    <source>
        <dbReference type="SAM" id="SignalP"/>
    </source>
</evidence>
<feature type="domain" description="Retrotransposon hot spot protein,C-terminal" evidence="2">
    <location>
        <begin position="515"/>
        <end position="756"/>
    </location>
</feature>
<proteinExistence type="predicted"/>
<dbReference type="VEuPathDB" id="TriTrypDB:Tc_MARK_413"/>
<dbReference type="VEuPathDB" id="TriTrypDB:TCSYLVIO_007756"/>
<dbReference type="Pfam" id="PF24466">
    <property type="entry name" value="DUF7578"/>
    <property type="match status" value="2"/>
</dbReference>
<sequence length="766" mass="87101">MVWRCWGWLHIALLRRRWALTASPTGVAVRLRGAPTTEPCECHAQRPWDSGTKQPRVCFGASGTCWPQLGGVSGMPHRTGVVMAPRRGISGDVSDAAACGGVEETQRPEWTLDSRLDKILLGEKEHTMKMRLNDFLRNYFDGRGVVECYRNAYMEDFLSSPNEFIKDEVLLDTIKASSSYQELKKEREEFYVLLGALNELSDERIFTLRHWREFKKKDTVIPLAKTQINTAYSHVLREARRKAEEKARRERQSLGIDVSTGIKYAVFKGRVRVDKMKLNDFLEMELDGRGALDANRDVLLEEFFKGPKKYICDAGVLGEMQASDRYKRMERAVRDEMDMVEDVHKLYKNGTYYLLNWLAASAEVKASVHAVTKRFLDAAAEEARKTKKSSTPEKLEGLYESVYNARWHHVVEIPGGEGTGMEVREGEPPQSWTYKTVGNTIEKNDAVQQFGAAPPVLMVLTSEKGWPCSWNTIQDLPKDVFVNCEVDRVWQIVKGDLTEWFSSHGGTEFTPKRRLLIGTLGIGKSVAAGSYLLYQLVHCDAKKLQVVAYSFGGSTMYLFDKTIKTVTKYVGRGASRNALYDLRALEMKGYVIYDVTEKGKPASWLAPCGEWGMIVVASPKVGNYDKWETQARAERIIMNCPDEMDVKAMCAWMKRDETKEKKAECWKMVEERMEKVGPIPRYIFDANKFIAHSAAIEDALDGIKSRDGEKHFIPRGVRLWYSENPSQKLVRIVRARGEVGTDGFLNAPISFCLGRRIPHYFGKRDE</sequence>
<keyword evidence="1" id="KW-0732">Signal</keyword>
<dbReference type="VEuPathDB" id="TriTrypDB:C4B63_5g83"/>
<accession>A0A2V2XK60</accession>
<dbReference type="AlphaFoldDB" id="A0A2V2XK60"/>
<evidence type="ECO:0000259" key="4">
    <source>
        <dbReference type="Pfam" id="PF24466"/>
    </source>
</evidence>
<dbReference type="InterPro" id="IPR052980">
    <property type="entry name" value="Crinkler_effector"/>
</dbReference>
<dbReference type="PANTHER" id="PTHR33129">
    <property type="entry name" value="PROTEIN KINASE DOMAIN-CONTAINING PROTEIN-RELATED"/>
    <property type="match status" value="1"/>
</dbReference>
<dbReference type="VEuPathDB" id="TriTrypDB:TCDM_13094"/>
<dbReference type="VEuPathDB" id="TriTrypDB:C3747_3g798"/>
<evidence type="ECO:0000259" key="3">
    <source>
        <dbReference type="Pfam" id="PF20445"/>
    </source>
</evidence>
<dbReference type="InterPro" id="IPR046836">
    <property type="entry name" value="RHS_C"/>
</dbReference>
<dbReference type="VEuPathDB" id="TriTrypDB:TcBrA4_0157140"/>
<dbReference type="VEuPathDB" id="TriTrypDB:TcYC6_0142630"/>
<dbReference type="EMBL" id="PRFC01000003">
    <property type="protein sequence ID" value="PWV21211.1"/>
    <property type="molecule type" value="Genomic_DNA"/>
</dbReference>
<dbReference type="InterPro" id="IPR056000">
    <property type="entry name" value="DUF7578"/>
</dbReference>
<dbReference type="InterPro" id="IPR006518">
    <property type="entry name" value="Trypano_RHS"/>
</dbReference>
<dbReference type="VEuPathDB" id="TriTrypDB:TcCL_NonESM08925"/>
<evidence type="ECO:0000313" key="5">
    <source>
        <dbReference type="EMBL" id="PWV21211.1"/>
    </source>
</evidence>
<evidence type="ECO:0000259" key="2">
    <source>
        <dbReference type="Pfam" id="PF07999"/>
    </source>
</evidence>
<dbReference type="VEuPathDB" id="TriTrypDB:Tc_MARK_5129"/>
<reference evidence="5 6" key="1">
    <citation type="journal article" date="2018" name="Microb. Genom.">
        <title>Expanding an expanded genome: long-read sequencing of Trypanosoma cruzi.</title>
        <authorList>
            <person name="Berna L."/>
            <person name="Rodriguez M."/>
            <person name="Chiribao M.L."/>
            <person name="Parodi-Talice A."/>
            <person name="Pita S."/>
            <person name="Rijo G."/>
            <person name="Alvarez-Valin F."/>
            <person name="Robello C."/>
        </authorList>
    </citation>
    <scope>NUCLEOTIDE SEQUENCE [LARGE SCALE GENOMIC DNA]</scope>
    <source>
        <strain evidence="5 6">TCC</strain>
    </source>
</reference>
<dbReference type="VEuPathDB" id="TriTrypDB:TcG_09849"/>
<feature type="chain" id="PRO_5015841965" evidence="1">
    <location>
        <begin position="22"/>
        <end position="766"/>
    </location>
</feature>
<dbReference type="VEuPathDB" id="TriTrypDB:BCY84_04699"/>
<comment type="caution">
    <text evidence="5">The sequence shown here is derived from an EMBL/GenBank/DDBJ whole genome shotgun (WGS) entry which is preliminary data.</text>
</comment>
<dbReference type="PANTHER" id="PTHR33129:SF3">
    <property type="entry name" value="HOT SPOT (RHS) PROTEIN, PUTATIVE-RELATED"/>
    <property type="match status" value="1"/>
</dbReference>
<feature type="domain" description="Retrotransposon hot spot protein N-terminal" evidence="3">
    <location>
        <begin position="399"/>
        <end position="511"/>
    </location>
</feature>
<dbReference type="InterPro" id="IPR046835">
    <property type="entry name" value="RHS_N"/>
</dbReference>
<gene>
    <name evidence="5" type="ORF">C3747_3g798</name>
</gene>
<feature type="signal peptide" evidence="1">
    <location>
        <begin position="1"/>
        <end position="21"/>
    </location>
</feature>
<evidence type="ECO:0000313" key="6">
    <source>
        <dbReference type="Proteomes" id="UP000246078"/>
    </source>
</evidence>
<dbReference type="NCBIfam" id="TIGR01631">
    <property type="entry name" value="Trypano_RHS"/>
    <property type="match status" value="1"/>
</dbReference>
<feature type="domain" description="DUF7578" evidence="4">
    <location>
        <begin position="127"/>
        <end position="189"/>
    </location>
</feature>